<keyword evidence="2" id="KW-1185">Reference proteome</keyword>
<dbReference type="Proteomes" id="UP001396334">
    <property type="component" value="Unassembled WGS sequence"/>
</dbReference>
<dbReference type="PANTHER" id="PTHR33095">
    <property type="entry name" value="OS07G0619500 PROTEIN"/>
    <property type="match status" value="1"/>
</dbReference>
<accession>A0ABR2Q5X5</accession>
<name>A0ABR2Q5X5_9ROSI</name>
<evidence type="ECO:0000313" key="2">
    <source>
        <dbReference type="Proteomes" id="UP001396334"/>
    </source>
</evidence>
<dbReference type="PANTHER" id="PTHR33095:SF101">
    <property type="entry name" value="DUF1645 DOMAIN-CONTAINING PROTEIN"/>
    <property type="match status" value="1"/>
</dbReference>
<evidence type="ECO:0000313" key="1">
    <source>
        <dbReference type="EMBL" id="KAK8996082.1"/>
    </source>
</evidence>
<dbReference type="Pfam" id="PF07816">
    <property type="entry name" value="DUF1645"/>
    <property type="match status" value="1"/>
</dbReference>
<dbReference type="InterPro" id="IPR012442">
    <property type="entry name" value="DUF1645_plant"/>
</dbReference>
<protein>
    <submittedName>
        <fullName evidence="1">Uncharacterized protein</fullName>
    </submittedName>
</protein>
<organism evidence="1 2">
    <name type="scientific">Hibiscus sabdariffa</name>
    <name type="common">roselle</name>
    <dbReference type="NCBI Taxonomy" id="183260"/>
    <lineage>
        <taxon>Eukaryota</taxon>
        <taxon>Viridiplantae</taxon>
        <taxon>Streptophyta</taxon>
        <taxon>Embryophyta</taxon>
        <taxon>Tracheophyta</taxon>
        <taxon>Spermatophyta</taxon>
        <taxon>Magnoliopsida</taxon>
        <taxon>eudicotyledons</taxon>
        <taxon>Gunneridae</taxon>
        <taxon>Pentapetalae</taxon>
        <taxon>rosids</taxon>
        <taxon>malvids</taxon>
        <taxon>Malvales</taxon>
        <taxon>Malvaceae</taxon>
        <taxon>Malvoideae</taxon>
        <taxon>Hibiscus</taxon>
    </lineage>
</organism>
<gene>
    <name evidence="1" type="ORF">V6N11_076331</name>
</gene>
<reference evidence="1 2" key="1">
    <citation type="journal article" date="2024" name="G3 (Bethesda)">
        <title>Genome assembly of Hibiscus sabdariffa L. provides insights into metabolisms of medicinal natural products.</title>
        <authorList>
            <person name="Kim T."/>
        </authorList>
    </citation>
    <scope>NUCLEOTIDE SEQUENCE [LARGE SCALE GENOMIC DNA]</scope>
    <source>
        <strain evidence="1">TK-2024</strain>
        <tissue evidence="1">Old leaves</tissue>
    </source>
</reference>
<proteinExistence type="predicted"/>
<dbReference type="EMBL" id="JBBPBN010000045">
    <property type="protein sequence ID" value="KAK8996082.1"/>
    <property type="molecule type" value="Genomic_DNA"/>
</dbReference>
<comment type="caution">
    <text evidence="1">The sequence shown here is derived from an EMBL/GenBank/DDBJ whole genome shotgun (WGS) entry which is preliminary data.</text>
</comment>
<sequence>MQNDVSELSFCPSFSIYSSDNNKLVEIAATVGRDFKSDAVHGDEEFEFANDFGENPGTSSSFPIFSRCGGSNYDDDVVEEPIRIPLRDLFIDDGVFLSSSSSEADELEGSPTDMYCVWKPKQSAESSPKSCKKSKSTGSSSSKRWRFIKDFLKRSNSDVNVSFSSSLFLNFRKNEENVSEKTAKTTTMKKKKKSEGGVIKATGMKKAEKSLVNEAFNVRNKALKGGDKRQSYLPYRQDLVEIFANVKV</sequence>